<protein>
    <submittedName>
        <fullName evidence="1">Uncharacterized protein</fullName>
    </submittedName>
</protein>
<dbReference type="KEGG" id="euz:DVS28_a2899"/>
<accession>A0A346XZD1</accession>
<evidence type="ECO:0000313" key="2">
    <source>
        <dbReference type="Proteomes" id="UP000264006"/>
    </source>
</evidence>
<gene>
    <name evidence="1" type="ORF">DVS28_a2899</name>
</gene>
<keyword evidence="2" id="KW-1185">Reference proteome</keyword>
<evidence type="ECO:0000313" key="1">
    <source>
        <dbReference type="EMBL" id="AXV07578.1"/>
    </source>
</evidence>
<organism evidence="1 2">
    <name type="scientific">Euzebya pacifica</name>
    <dbReference type="NCBI Taxonomy" id="1608957"/>
    <lineage>
        <taxon>Bacteria</taxon>
        <taxon>Bacillati</taxon>
        <taxon>Actinomycetota</taxon>
        <taxon>Nitriliruptoria</taxon>
        <taxon>Euzebyales</taxon>
    </lineage>
</organism>
<proteinExistence type="predicted"/>
<reference evidence="1 2" key="1">
    <citation type="submission" date="2018-09" db="EMBL/GenBank/DDBJ databases">
        <title>Complete genome sequence of Euzebya sp. DY32-46 isolated from seawater of Pacific Ocean.</title>
        <authorList>
            <person name="Xu L."/>
            <person name="Wu Y.-H."/>
            <person name="Xu X.-W."/>
        </authorList>
    </citation>
    <scope>NUCLEOTIDE SEQUENCE [LARGE SCALE GENOMIC DNA]</scope>
    <source>
        <strain evidence="1 2">DY32-46</strain>
    </source>
</reference>
<dbReference type="EMBL" id="CP031165">
    <property type="protein sequence ID" value="AXV07578.1"/>
    <property type="molecule type" value="Genomic_DNA"/>
</dbReference>
<sequence>MDSGGDCGCVNVRQFSCNDGYYRVEFPYLGAWHPSICQTARCV</sequence>
<dbReference type="Proteomes" id="UP000264006">
    <property type="component" value="Chromosome"/>
</dbReference>
<name>A0A346XZD1_9ACTN</name>
<dbReference type="AlphaFoldDB" id="A0A346XZD1"/>